<dbReference type="Ensembl" id="ENSSHAT00000015331.2">
    <property type="protein sequence ID" value="ENSSHAP00000015205.1"/>
    <property type="gene ID" value="ENSSHAG00000012966.2"/>
</dbReference>
<evidence type="ECO:0000313" key="8">
    <source>
        <dbReference type="Proteomes" id="UP000007648"/>
    </source>
</evidence>
<dbReference type="PANTHER" id="PTHR14315">
    <property type="entry name" value="SPOT14 FAMILY MEMBER"/>
    <property type="match status" value="1"/>
</dbReference>
<dbReference type="AlphaFoldDB" id="G3WIF0"/>
<accession>G3WIF0</accession>
<protein>
    <submittedName>
        <fullName evidence="7">Thyroid hormone responsive</fullName>
    </submittedName>
</protein>
<dbReference type="GeneTree" id="ENSGT00500000044890"/>
<keyword evidence="8" id="KW-1185">Reference proteome</keyword>
<gene>
    <name evidence="7" type="primary">THRSP</name>
</gene>
<dbReference type="GO" id="GO:0042803">
    <property type="term" value="F:protein homodimerization activity"/>
    <property type="evidence" value="ECO:0007669"/>
    <property type="project" value="Ensembl"/>
</dbReference>
<dbReference type="HOGENOM" id="CLU_066079_1_0_1"/>
<dbReference type="GO" id="GO:0005829">
    <property type="term" value="C:cytosol"/>
    <property type="evidence" value="ECO:0007669"/>
    <property type="project" value="Ensembl"/>
</dbReference>
<dbReference type="Pfam" id="PF07084">
    <property type="entry name" value="Spot_14"/>
    <property type="match status" value="1"/>
</dbReference>
<dbReference type="Ensembl" id="ENSSHAT00000034136.1">
    <property type="protein sequence ID" value="ENSSHAP00000036784.1"/>
    <property type="gene ID" value="ENSSHAG00000012966.2"/>
</dbReference>
<dbReference type="OMA" id="FASLHHI"/>
<reference evidence="7" key="2">
    <citation type="submission" date="2025-05" db="UniProtKB">
        <authorList>
            <consortium name="Ensembl"/>
        </authorList>
    </citation>
    <scope>IDENTIFICATION</scope>
</reference>
<dbReference type="GO" id="GO:0005654">
    <property type="term" value="C:nucleoplasm"/>
    <property type="evidence" value="ECO:0007669"/>
    <property type="project" value="Ensembl"/>
</dbReference>
<dbReference type="GO" id="GO:0010866">
    <property type="term" value="P:regulation of triglyceride biosynthetic process"/>
    <property type="evidence" value="ECO:0007669"/>
    <property type="project" value="Ensembl"/>
</dbReference>
<comment type="similarity">
    <text evidence="3">Belongs to the SPOT14 family.</text>
</comment>
<dbReference type="eggNOG" id="ENOG502S7IQ">
    <property type="taxonomic scope" value="Eukaryota"/>
</dbReference>
<sequence>MQVLNKPYPQNCLLTVMDRYSATVRNMEQVIMIPSLLRDVALEEPGHETLPGEAGIHDLYSYYTMLKSIRVDVDNGLLPRDKLKVKITSSDEEDEEEDEEEGKRGEKLDLEAQFHLHFSSLHHILTHLTLKANEVIKKYQEITGLTI</sequence>
<dbReference type="GO" id="GO:0009617">
    <property type="term" value="P:response to bacterium"/>
    <property type="evidence" value="ECO:0007669"/>
    <property type="project" value="Ensembl"/>
</dbReference>
<dbReference type="GO" id="GO:0140678">
    <property type="term" value="F:molecular function inhibitor activity"/>
    <property type="evidence" value="ECO:0007669"/>
    <property type="project" value="Ensembl"/>
</dbReference>
<keyword evidence="5" id="KW-0539">Nucleus</keyword>
<dbReference type="RefSeq" id="XP_003764737.1">
    <property type="nucleotide sequence ID" value="XM_003764689.4"/>
</dbReference>
<feature type="compositionally biased region" description="Acidic residues" evidence="6">
    <location>
        <begin position="90"/>
        <end position="100"/>
    </location>
</feature>
<dbReference type="KEGG" id="shr:100925691"/>
<keyword evidence="4" id="KW-0963">Cytoplasm</keyword>
<feature type="region of interest" description="Disordered" evidence="6">
    <location>
        <begin position="84"/>
        <end position="105"/>
    </location>
</feature>
<dbReference type="InterPro" id="IPR009786">
    <property type="entry name" value="Spot_14"/>
</dbReference>
<evidence type="ECO:0000256" key="4">
    <source>
        <dbReference type="ARBA" id="ARBA00022490"/>
    </source>
</evidence>
<proteinExistence type="inferred from homology"/>
<reference evidence="7 8" key="1">
    <citation type="journal article" date="2011" name="Proc. Natl. Acad. Sci. U.S.A.">
        <title>Genetic diversity and population structure of the endangered marsupial Sarcophilus harrisii (Tasmanian devil).</title>
        <authorList>
            <person name="Miller W."/>
            <person name="Hayes V.M."/>
            <person name="Ratan A."/>
            <person name="Petersen D.C."/>
            <person name="Wittekindt N.E."/>
            <person name="Miller J."/>
            <person name="Walenz B."/>
            <person name="Knight J."/>
            <person name="Qi J."/>
            <person name="Zhao F."/>
            <person name="Wang Q."/>
            <person name="Bedoya-Reina O.C."/>
            <person name="Katiyar N."/>
            <person name="Tomsho L.P."/>
            <person name="Kasson L.M."/>
            <person name="Hardie R.A."/>
            <person name="Woodbridge P."/>
            <person name="Tindall E.A."/>
            <person name="Bertelsen M.F."/>
            <person name="Dixon D."/>
            <person name="Pyecroft S."/>
            <person name="Helgen K.M."/>
            <person name="Lesk A.M."/>
            <person name="Pringle T.H."/>
            <person name="Patterson N."/>
            <person name="Zhang Y."/>
            <person name="Kreiss A."/>
            <person name="Woods G.M."/>
            <person name="Jones M.E."/>
            <person name="Schuster S.C."/>
        </authorList>
    </citation>
    <scope>NUCLEOTIDE SEQUENCE [LARGE SCALE GENOMIC DNA]</scope>
</reference>
<organism evidence="7 8">
    <name type="scientific">Sarcophilus harrisii</name>
    <name type="common">Tasmanian devil</name>
    <name type="synonym">Sarcophilus laniarius</name>
    <dbReference type="NCBI Taxonomy" id="9305"/>
    <lineage>
        <taxon>Eukaryota</taxon>
        <taxon>Metazoa</taxon>
        <taxon>Chordata</taxon>
        <taxon>Craniata</taxon>
        <taxon>Vertebrata</taxon>
        <taxon>Euteleostomi</taxon>
        <taxon>Mammalia</taxon>
        <taxon>Metatheria</taxon>
        <taxon>Dasyuromorphia</taxon>
        <taxon>Dasyuridae</taxon>
        <taxon>Sarcophilus</taxon>
    </lineage>
</organism>
<evidence type="ECO:0000256" key="3">
    <source>
        <dbReference type="ARBA" id="ARBA00009488"/>
    </source>
</evidence>
<evidence type="ECO:0000256" key="5">
    <source>
        <dbReference type="ARBA" id="ARBA00023242"/>
    </source>
</evidence>
<name>G3WIF0_SARHA</name>
<dbReference type="Gene3D" id="6.10.140.1610">
    <property type="match status" value="1"/>
</dbReference>
<dbReference type="OrthoDB" id="9450804at2759"/>
<dbReference type="Proteomes" id="UP000007648">
    <property type="component" value="Unassembled WGS sequence"/>
</dbReference>
<dbReference type="CTD" id="7069"/>
<evidence type="ECO:0000256" key="2">
    <source>
        <dbReference type="ARBA" id="ARBA00004496"/>
    </source>
</evidence>
<comment type="subcellular location">
    <subcellularLocation>
        <location evidence="2">Cytoplasm</location>
    </subcellularLocation>
    <subcellularLocation>
        <location evidence="1">Nucleus</location>
    </subcellularLocation>
</comment>
<evidence type="ECO:0000256" key="1">
    <source>
        <dbReference type="ARBA" id="ARBA00004123"/>
    </source>
</evidence>
<dbReference type="GeneID" id="100925691"/>
<evidence type="ECO:0000256" key="6">
    <source>
        <dbReference type="SAM" id="MobiDB-lite"/>
    </source>
</evidence>
<dbReference type="InterPro" id="IPR053719">
    <property type="entry name" value="Lipogen_MT_Stabilize_sf"/>
</dbReference>
<dbReference type="PANTHER" id="PTHR14315:SF18">
    <property type="entry name" value="THYROID HORMONE-INDUCIBLE HEPATIC PROTEIN"/>
    <property type="match status" value="1"/>
</dbReference>
<evidence type="ECO:0000313" key="7">
    <source>
        <dbReference type="Ensembl" id="ENSSHAP00000015205.1"/>
    </source>
</evidence>
<dbReference type="STRING" id="9305.ENSSHAP00000015205"/>